<gene>
    <name evidence="3" type="ORF">CR513_44041</name>
</gene>
<name>A0A371FCJ7_MUCPR</name>
<feature type="region of interest" description="Disordered" evidence="1">
    <location>
        <begin position="1"/>
        <end position="23"/>
    </location>
</feature>
<dbReference type="FunFam" id="3.40.50.1000:FF:000257">
    <property type="entry name" value="Haloacid dehalogenase-like hydrolase (HAD) superfamily protein"/>
    <property type="match status" value="1"/>
</dbReference>
<dbReference type="Gene3D" id="3.40.50.1000">
    <property type="entry name" value="HAD superfamily/HAD-like"/>
    <property type="match status" value="1"/>
</dbReference>
<feature type="compositionally biased region" description="Polar residues" evidence="1">
    <location>
        <begin position="264"/>
        <end position="281"/>
    </location>
</feature>
<dbReference type="STRING" id="157652.A0A371FCJ7"/>
<organism evidence="3 4">
    <name type="scientific">Mucuna pruriens</name>
    <name type="common">Velvet bean</name>
    <name type="synonym">Dolichos pruriens</name>
    <dbReference type="NCBI Taxonomy" id="157652"/>
    <lineage>
        <taxon>Eukaryota</taxon>
        <taxon>Viridiplantae</taxon>
        <taxon>Streptophyta</taxon>
        <taxon>Embryophyta</taxon>
        <taxon>Tracheophyta</taxon>
        <taxon>Spermatophyta</taxon>
        <taxon>Magnoliopsida</taxon>
        <taxon>eudicotyledons</taxon>
        <taxon>Gunneridae</taxon>
        <taxon>Pentapetalae</taxon>
        <taxon>rosids</taxon>
        <taxon>fabids</taxon>
        <taxon>Fabales</taxon>
        <taxon>Fabaceae</taxon>
        <taxon>Papilionoideae</taxon>
        <taxon>50 kb inversion clade</taxon>
        <taxon>NPAAA clade</taxon>
        <taxon>indigoferoid/millettioid clade</taxon>
        <taxon>Phaseoleae</taxon>
        <taxon>Mucuna</taxon>
    </lineage>
</organism>
<dbReference type="EMBL" id="QJKJ01009653">
    <property type="protein sequence ID" value="RDX76010.1"/>
    <property type="molecule type" value="Genomic_DNA"/>
</dbReference>
<accession>A0A371FCJ7</accession>
<evidence type="ECO:0000259" key="2">
    <source>
        <dbReference type="PROSITE" id="PS50969"/>
    </source>
</evidence>
<dbReference type="InterPro" id="IPR036412">
    <property type="entry name" value="HAD-like_sf"/>
</dbReference>
<dbReference type="PANTHER" id="PTHR12210">
    <property type="entry name" value="DULLARD PROTEIN PHOSPHATASE"/>
    <property type="match status" value="1"/>
</dbReference>
<feature type="compositionally biased region" description="Basic and acidic residues" evidence="1">
    <location>
        <begin position="282"/>
        <end position="295"/>
    </location>
</feature>
<feature type="non-terminal residue" evidence="3">
    <location>
        <position position="1"/>
    </location>
</feature>
<evidence type="ECO:0000256" key="1">
    <source>
        <dbReference type="SAM" id="MobiDB-lite"/>
    </source>
</evidence>
<sequence length="674" mass="75884">MDVVNDLHMGPPATTNLGGSLTSTEDVNSLQKQKMARKNKQGNAVESEGPDFSLDNSSPKTDGTIKHPLHEFPALPDLLSCQKIVEFNSTNEKSKRQKTTHDFVEGNVNGCSTPENTFSPKTFTPALDMPSEHPIQCVHTDPITSKSCVEVGICQGHNEEKEQDMINTTAENSNEQHDAQEVSCNHISVVACPEPFVKQYVLEVVKLNIENGINDNISNPEDKNGFVKNTSLVKKNDDDPAVYDFSDKKLCIKTYARRKMVNSNCRRNSGYPSPENSNEKPTIQDHHKENSHKFSDGPLRVGLMDGDTNLSIDQDASQSGAAAEEIKLSTDCINEQRFMTTSSVVDIPVEQLETNGRPHDPTEITRNDLCCAGDVSDLSLDTVRDGHVKISQFSLDRTVAGNSKNKLLILDVNGLLADFVSDTPTRYRREPEPDFLLKGRKVYKRPFCDDFLQFCFDRFHVGVWSSRAKTNVDEAIKYLMGKSASKLLFCWNQSHCTITQFTTVENRNKPLVLKELRKLWEKAEPDLPWERGEFNESNTLLLDDSPYKALVNPMHTATFPYSYRYYDTKDSELGPGGNLRVYLEGLAMAENVQKYVAENPFGQRPIRETNPSWAYYRKVIEAVQRSQNAGPSSPVNVSLELVKIDFVFGYCVWLGNFSNVDYRNKLESHLKLLR</sequence>
<dbReference type="SUPFAM" id="SSF56784">
    <property type="entry name" value="HAD-like"/>
    <property type="match status" value="1"/>
</dbReference>
<evidence type="ECO:0000313" key="4">
    <source>
        <dbReference type="Proteomes" id="UP000257109"/>
    </source>
</evidence>
<comment type="caution">
    <text evidence="3">The sequence shown here is derived from an EMBL/GenBank/DDBJ whole genome shotgun (WGS) entry which is preliminary data.</text>
</comment>
<proteinExistence type="predicted"/>
<dbReference type="InterPro" id="IPR023214">
    <property type="entry name" value="HAD_sf"/>
</dbReference>
<dbReference type="Proteomes" id="UP000257109">
    <property type="component" value="Unassembled WGS sequence"/>
</dbReference>
<dbReference type="Pfam" id="PF03031">
    <property type="entry name" value="NIF"/>
    <property type="match status" value="1"/>
</dbReference>
<dbReference type="InterPro" id="IPR004274">
    <property type="entry name" value="FCP1_dom"/>
</dbReference>
<feature type="region of interest" description="Disordered" evidence="1">
    <location>
        <begin position="264"/>
        <end position="298"/>
    </location>
</feature>
<dbReference type="AlphaFoldDB" id="A0A371FCJ7"/>
<feature type="compositionally biased region" description="Polar residues" evidence="1">
    <location>
        <begin position="13"/>
        <end position="23"/>
    </location>
</feature>
<dbReference type="PROSITE" id="PS50969">
    <property type="entry name" value="FCP1"/>
    <property type="match status" value="1"/>
</dbReference>
<dbReference type="SMART" id="SM00577">
    <property type="entry name" value="CPDc"/>
    <property type="match status" value="1"/>
</dbReference>
<keyword evidence="4" id="KW-1185">Reference proteome</keyword>
<dbReference type="OrthoDB" id="1711508at2759"/>
<feature type="region of interest" description="Disordered" evidence="1">
    <location>
        <begin position="36"/>
        <end position="62"/>
    </location>
</feature>
<dbReference type="InterPro" id="IPR050365">
    <property type="entry name" value="TIM50"/>
</dbReference>
<reference evidence="3" key="1">
    <citation type="submission" date="2018-05" db="EMBL/GenBank/DDBJ databases">
        <title>Draft genome of Mucuna pruriens seed.</title>
        <authorList>
            <person name="Nnadi N.E."/>
            <person name="Vos R."/>
            <person name="Hasami M.H."/>
            <person name="Devisetty U.K."/>
            <person name="Aguiy J.C."/>
        </authorList>
    </citation>
    <scope>NUCLEOTIDE SEQUENCE [LARGE SCALE GENOMIC DNA]</scope>
    <source>
        <strain evidence="3">JCA_2017</strain>
    </source>
</reference>
<feature type="domain" description="FCP1 homology" evidence="2">
    <location>
        <begin position="401"/>
        <end position="586"/>
    </location>
</feature>
<protein>
    <recommendedName>
        <fullName evidence="2">FCP1 homology domain-containing protein</fullName>
    </recommendedName>
</protein>
<evidence type="ECO:0000313" key="3">
    <source>
        <dbReference type="EMBL" id="RDX76010.1"/>
    </source>
</evidence>